<keyword evidence="5" id="KW-0862">Zinc</keyword>
<dbReference type="PANTHER" id="PTHR11705">
    <property type="entry name" value="PROTEASE FAMILY M14 CARBOXYPEPTIDASE A,B"/>
    <property type="match status" value="1"/>
</dbReference>
<reference evidence="10 11" key="1">
    <citation type="journal article" date="2020" name="ISME J.">
        <title>Comparative genomics reveals insights into cyanobacterial evolution and habitat adaptation.</title>
        <authorList>
            <person name="Chen M.Y."/>
            <person name="Teng W.K."/>
            <person name="Zhao L."/>
            <person name="Hu C.X."/>
            <person name="Zhou Y.K."/>
            <person name="Han B.P."/>
            <person name="Song L.R."/>
            <person name="Shu W.S."/>
        </authorList>
    </citation>
    <scope>NUCLEOTIDE SEQUENCE [LARGE SCALE GENOMIC DNA]</scope>
    <source>
        <strain evidence="10 11">FACHB-159</strain>
    </source>
</reference>
<feature type="region of interest" description="Disordered" evidence="8">
    <location>
        <begin position="506"/>
        <end position="527"/>
    </location>
</feature>
<dbReference type="SMART" id="SM00631">
    <property type="entry name" value="Zn_pept"/>
    <property type="match status" value="1"/>
</dbReference>
<keyword evidence="3" id="KW-0645">Protease</keyword>
<feature type="active site" description="Proton donor/acceptor" evidence="7">
    <location>
        <position position="341"/>
    </location>
</feature>
<dbReference type="Pfam" id="PF00246">
    <property type="entry name" value="Peptidase_M14"/>
    <property type="match status" value="2"/>
</dbReference>
<evidence type="ECO:0000256" key="5">
    <source>
        <dbReference type="ARBA" id="ARBA00022833"/>
    </source>
</evidence>
<name>A0ABR8K2F2_9NOSO</name>
<comment type="similarity">
    <text evidence="2 7">Belongs to the peptidase M14 family.</text>
</comment>
<evidence type="ECO:0000256" key="3">
    <source>
        <dbReference type="ARBA" id="ARBA00022670"/>
    </source>
</evidence>
<organism evidence="10 11">
    <name type="scientific">Nostoc paludosum FACHB-159</name>
    <dbReference type="NCBI Taxonomy" id="2692908"/>
    <lineage>
        <taxon>Bacteria</taxon>
        <taxon>Bacillati</taxon>
        <taxon>Cyanobacteriota</taxon>
        <taxon>Cyanophyceae</taxon>
        <taxon>Nostocales</taxon>
        <taxon>Nostocaceae</taxon>
        <taxon>Nostoc</taxon>
    </lineage>
</organism>
<evidence type="ECO:0000256" key="2">
    <source>
        <dbReference type="ARBA" id="ARBA00005988"/>
    </source>
</evidence>
<evidence type="ECO:0000256" key="8">
    <source>
        <dbReference type="SAM" id="MobiDB-lite"/>
    </source>
</evidence>
<evidence type="ECO:0000313" key="11">
    <source>
        <dbReference type="Proteomes" id="UP000637383"/>
    </source>
</evidence>
<keyword evidence="10" id="KW-0121">Carboxypeptidase</keyword>
<dbReference type="PRINTS" id="PR00765">
    <property type="entry name" value="CRBOXYPTASEA"/>
</dbReference>
<dbReference type="RefSeq" id="WP_190953677.1">
    <property type="nucleotide sequence ID" value="NZ_JACJTU010000002.1"/>
</dbReference>
<keyword evidence="6" id="KW-0482">Metalloprotease</keyword>
<dbReference type="Proteomes" id="UP000637383">
    <property type="component" value="Unassembled WGS sequence"/>
</dbReference>
<comment type="caution">
    <text evidence="10">The sequence shown here is derived from an EMBL/GenBank/DDBJ whole genome shotgun (WGS) entry which is preliminary data.</text>
</comment>
<evidence type="ECO:0000259" key="9">
    <source>
        <dbReference type="PROSITE" id="PS52035"/>
    </source>
</evidence>
<proteinExistence type="inferred from homology"/>
<keyword evidence="4" id="KW-0378">Hydrolase</keyword>
<dbReference type="GO" id="GO:0004180">
    <property type="term" value="F:carboxypeptidase activity"/>
    <property type="evidence" value="ECO:0007669"/>
    <property type="project" value="UniProtKB-KW"/>
</dbReference>
<feature type="domain" description="Peptidase M14" evidence="9">
    <location>
        <begin position="8"/>
        <end position="361"/>
    </location>
</feature>
<dbReference type="EMBL" id="JACJTU010000002">
    <property type="protein sequence ID" value="MBD2732916.1"/>
    <property type="molecule type" value="Genomic_DNA"/>
</dbReference>
<dbReference type="SUPFAM" id="SSF53187">
    <property type="entry name" value="Zn-dependent exopeptidases"/>
    <property type="match status" value="1"/>
</dbReference>
<evidence type="ECO:0000256" key="4">
    <source>
        <dbReference type="ARBA" id="ARBA00022801"/>
    </source>
</evidence>
<dbReference type="PANTHER" id="PTHR11705:SF143">
    <property type="entry name" value="SLL0236 PROTEIN"/>
    <property type="match status" value="1"/>
</dbReference>
<evidence type="ECO:0000313" key="10">
    <source>
        <dbReference type="EMBL" id="MBD2732916.1"/>
    </source>
</evidence>
<evidence type="ECO:0000256" key="1">
    <source>
        <dbReference type="ARBA" id="ARBA00001947"/>
    </source>
</evidence>
<sequence>MPDVRFDKYYRYEDLTPILHGYAEEFPQLVRIESIGKSYEQRDIWLLTVTNFATGLDVEKPALWIDGNIHATELAPSSVCLYFLQTLVTAYGTHPEITRCLDTRTFYICPRVNPDGAELALADKPKFIRSATRPYPHDEEPNDGLVMSDIDGDGRILLMRIPDANGAWKVCPSEPRLLVRREPTEIGGQYYRLLPEGLIENYDGVQIQIQPTKEGLDLNRNFPSLWRQEFEQPGAGSYPTSETEVRSLVDFITTHLNITGAIAFHTYSGVLIRPYTHLSDDEFPVNDLRTYQRIGEKGTELTQYPAISAFHEFRYDPKDVITGTFDDWAYEYQGLFAWTVEVWSPQRQAGIADYKYIDWRREHPLEDDLKLLRWNDEKLSGKGYIDWYPFDHPQLGKIELGGWDTMYAWTNPPPEFLEKEIALFPEWLVWHLLISPRLEIYEASVQNLGNDTYRVRLVIHNTGWLPTYITQKALDKKLVRGCICEIELPDGAILVTGKRREELGQLEGRAYKPSVPSRPQRDPTSDRAKVEWLVRATQGSTVKLLARHERAGVVRTELLLVISQSNS</sequence>
<evidence type="ECO:0000256" key="7">
    <source>
        <dbReference type="PROSITE-ProRule" id="PRU01379"/>
    </source>
</evidence>
<dbReference type="InterPro" id="IPR000834">
    <property type="entry name" value="Peptidase_M14"/>
</dbReference>
<gene>
    <name evidence="10" type="ORF">H6H03_03175</name>
</gene>
<keyword evidence="11" id="KW-1185">Reference proteome</keyword>
<evidence type="ECO:0000256" key="6">
    <source>
        <dbReference type="ARBA" id="ARBA00023049"/>
    </source>
</evidence>
<dbReference type="CDD" id="cd06905">
    <property type="entry name" value="M14-like"/>
    <property type="match status" value="1"/>
</dbReference>
<protein>
    <submittedName>
        <fullName evidence="10">Carboxypeptidase</fullName>
    </submittedName>
</protein>
<dbReference type="Gene3D" id="3.40.630.10">
    <property type="entry name" value="Zn peptidases"/>
    <property type="match status" value="1"/>
</dbReference>
<dbReference type="PROSITE" id="PS52035">
    <property type="entry name" value="PEPTIDASE_M14"/>
    <property type="match status" value="1"/>
</dbReference>
<accession>A0ABR8K2F2</accession>
<comment type="cofactor">
    <cofactor evidence="1">
        <name>Zn(2+)</name>
        <dbReference type="ChEBI" id="CHEBI:29105"/>
    </cofactor>
</comment>